<evidence type="ECO:0000259" key="1">
    <source>
        <dbReference type="Pfam" id="PF00483"/>
    </source>
</evidence>
<feature type="domain" description="Nucleotidyl transferase" evidence="1">
    <location>
        <begin position="1"/>
        <end position="219"/>
    </location>
</feature>
<dbReference type="Pfam" id="PF00483">
    <property type="entry name" value="NTP_transferase"/>
    <property type="match status" value="1"/>
</dbReference>
<gene>
    <name evidence="2" type="ORF">METZ01_LOCUS448348</name>
</gene>
<organism evidence="2">
    <name type="scientific">marine metagenome</name>
    <dbReference type="NCBI Taxonomy" id="408172"/>
    <lineage>
        <taxon>unclassified sequences</taxon>
        <taxon>metagenomes</taxon>
        <taxon>ecological metagenomes</taxon>
    </lineage>
</organism>
<dbReference type="InterPro" id="IPR029044">
    <property type="entry name" value="Nucleotide-diphossugar_trans"/>
</dbReference>
<dbReference type="InterPro" id="IPR005835">
    <property type="entry name" value="NTP_transferase_dom"/>
</dbReference>
<dbReference type="CDD" id="cd04181">
    <property type="entry name" value="NTP_transferase"/>
    <property type="match status" value="1"/>
</dbReference>
<dbReference type="PANTHER" id="PTHR22572">
    <property type="entry name" value="SUGAR-1-PHOSPHATE GUANYL TRANSFERASE"/>
    <property type="match status" value="1"/>
</dbReference>
<dbReference type="SUPFAM" id="SSF53448">
    <property type="entry name" value="Nucleotide-diphospho-sugar transferases"/>
    <property type="match status" value="1"/>
</dbReference>
<dbReference type="Gene3D" id="3.90.550.10">
    <property type="entry name" value="Spore Coat Polysaccharide Biosynthesis Protein SpsA, Chain A"/>
    <property type="match status" value="1"/>
</dbReference>
<protein>
    <recommendedName>
        <fullName evidence="1">Nucleotidyl transferase domain-containing protein</fullName>
    </recommendedName>
</protein>
<proteinExistence type="predicted"/>
<dbReference type="EMBL" id="UINC01184329">
    <property type="protein sequence ID" value="SVD95494.1"/>
    <property type="molecule type" value="Genomic_DNA"/>
</dbReference>
<sequence length="222" mass="25049">MILAAGFGTRLKPLTLSLPKPMFPVLNLPLLEHTLNYLSSQGIQDIIVNVHHLPNKIVEHFGEGTDFGVRLQFSREEEILGTAGGLKKAQSFLEKETFLVMNSDVLADIDLDKILSFHKEKKSCLTLVVRQDTHPEKYEPIELADDGRITRFVNASIKNPPATIQRVMFTGIQIMEPEIFSRIPPGKFYGTAEEVFPAMVEDGLPVYGTLHEKYWIDMGIRE</sequence>
<reference evidence="2" key="1">
    <citation type="submission" date="2018-05" db="EMBL/GenBank/DDBJ databases">
        <authorList>
            <person name="Lanie J.A."/>
            <person name="Ng W.-L."/>
            <person name="Kazmierczak K.M."/>
            <person name="Andrzejewski T.M."/>
            <person name="Davidsen T.M."/>
            <person name="Wayne K.J."/>
            <person name="Tettelin H."/>
            <person name="Glass J.I."/>
            <person name="Rusch D."/>
            <person name="Podicherti R."/>
            <person name="Tsui H.-C.T."/>
            <person name="Winkler M.E."/>
        </authorList>
    </citation>
    <scope>NUCLEOTIDE SEQUENCE</scope>
</reference>
<feature type="non-terminal residue" evidence="2">
    <location>
        <position position="222"/>
    </location>
</feature>
<evidence type="ECO:0000313" key="2">
    <source>
        <dbReference type="EMBL" id="SVD95494.1"/>
    </source>
</evidence>
<dbReference type="InterPro" id="IPR050486">
    <property type="entry name" value="Mannose-1P_guanyltransferase"/>
</dbReference>
<dbReference type="AlphaFoldDB" id="A0A382ZIZ8"/>
<accession>A0A382ZIZ8</accession>
<name>A0A382ZIZ8_9ZZZZ</name>